<dbReference type="InterPro" id="IPR010371">
    <property type="entry name" value="YBR137W-like"/>
</dbReference>
<dbReference type="GO" id="GO:0072380">
    <property type="term" value="C:TRC complex"/>
    <property type="evidence" value="ECO:0007669"/>
    <property type="project" value="TreeGrafter"/>
</dbReference>
<reference evidence="2" key="1">
    <citation type="submission" date="2023-01" db="EMBL/GenBank/DDBJ databases">
        <title>Exophiala dermititidis isolated from Cystic Fibrosis Patient.</title>
        <authorList>
            <person name="Kurbessoian T."/>
            <person name="Crocker A."/>
            <person name="Murante D."/>
            <person name="Hogan D.A."/>
            <person name="Stajich J.E."/>
        </authorList>
    </citation>
    <scope>NUCLEOTIDE SEQUENCE</scope>
    <source>
        <strain evidence="2">Ex8</strain>
    </source>
</reference>
<protein>
    <recommendedName>
        <fullName evidence="4">DUF967 domain protein</fullName>
    </recommendedName>
</protein>
<dbReference type="Gene3D" id="3.30.450.150">
    <property type="entry name" value="Haem-degrading domain"/>
    <property type="match status" value="1"/>
</dbReference>
<dbReference type="Pfam" id="PF03928">
    <property type="entry name" value="HbpS-like"/>
    <property type="match status" value="1"/>
</dbReference>
<accession>A0AAN6IT65</accession>
<dbReference type="AlphaFoldDB" id="A0AAN6IT65"/>
<dbReference type="InterPro" id="IPR005624">
    <property type="entry name" value="PduO/GlcC-like"/>
</dbReference>
<dbReference type="SUPFAM" id="SSF143744">
    <property type="entry name" value="GlcG-like"/>
    <property type="match status" value="1"/>
</dbReference>
<name>A0AAN6IT65_EXODE</name>
<dbReference type="GO" id="GO:0006620">
    <property type="term" value="P:post-translational protein targeting to endoplasmic reticulum membrane"/>
    <property type="evidence" value="ECO:0007669"/>
    <property type="project" value="TreeGrafter"/>
</dbReference>
<dbReference type="EMBL" id="JAJGCB010000013">
    <property type="protein sequence ID" value="KAJ8989642.1"/>
    <property type="molecule type" value="Genomic_DNA"/>
</dbReference>
<evidence type="ECO:0008006" key="4">
    <source>
        <dbReference type="Google" id="ProtNLM"/>
    </source>
</evidence>
<feature type="compositionally biased region" description="Low complexity" evidence="1">
    <location>
        <begin position="1"/>
        <end position="25"/>
    </location>
</feature>
<dbReference type="PIRSF" id="PIRSF008757">
    <property type="entry name" value="UCP008757"/>
    <property type="match status" value="1"/>
</dbReference>
<dbReference type="PANTHER" id="PTHR28255:SF1">
    <property type="entry name" value="UPF0303 PROTEIN YBR137W"/>
    <property type="match status" value="1"/>
</dbReference>
<dbReference type="InterPro" id="IPR038084">
    <property type="entry name" value="PduO/GlcC-like_sf"/>
</dbReference>
<sequence>MASQNPQQHNQQHHQQQQQQQQSSSVREAPRDLSEIAKQEEALILPRFTADDALEIGLAIRNRLRALTHLSAVVNITLANSNNLLFHAVSRPGVQPDNDIWVARKRKTVQRWGVSTWFMHNKMHGDEEAFKKKYMLGESAGEYAIHGGGMPVRVRGVEGVVAVIVVSGLKQWEDHQVIVDALEEYLSDEEKAEARSPID</sequence>
<feature type="region of interest" description="Disordered" evidence="1">
    <location>
        <begin position="1"/>
        <end position="32"/>
    </location>
</feature>
<evidence type="ECO:0000313" key="3">
    <source>
        <dbReference type="Proteomes" id="UP001161757"/>
    </source>
</evidence>
<proteinExistence type="predicted"/>
<comment type="caution">
    <text evidence="2">The sequence shown here is derived from an EMBL/GenBank/DDBJ whole genome shotgun (WGS) entry which is preliminary data.</text>
</comment>
<organism evidence="2 3">
    <name type="scientific">Exophiala dermatitidis</name>
    <name type="common">Black yeast-like fungus</name>
    <name type="synonym">Wangiella dermatitidis</name>
    <dbReference type="NCBI Taxonomy" id="5970"/>
    <lineage>
        <taxon>Eukaryota</taxon>
        <taxon>Fungi</taxon>
        <taxon>Dikarya</taxon>
        <taxon>Ascomycota</taxon>
        <taxon>Pezizomycotina</taxon>
        <taxon>Eurotiomycetes</taxon>
        <taxon>Chaetothyriomycetidae</taxon>
        <taxon>Chaetothyriales</taxon>
        <taxon>Herpotrichiellaceae</taxon>
        <taxon>Exophiala</taxon>
    </lineage>
</organism>
<gene>
    <name evidence="2" type="ORF">HRR80_006362</name>
</gene>
<dbReference type="PANTHER" id="PTHR28255">
    <property type="match status" value="1"/>
</dbReference>
<evidence type="ECO:0000313" key="2">
    <source>
        <dbReference type="EMBL" id="KAJ8989642.1"/>
    </source>
</evidence>
<dbReference type="Proteomes" id="UP001161757">
    <property type="component" value="Unassembled WGS sequence"/>
</dbReference>
<evidence type="ECO:0000256" key="1">
    <source>
        <dbReference type="SAM" id="MobiDB-lite"/>
    </source>
</evidence>